<dbReference type="EMBL" id="QMIE01000006">
    <property type="protein sequence ID" value="TVM17699.1"/>
    <property type="molecule type" value="Genomic_DNA"/>
</dbReference>
<sequence length="155" mass="17131">MEPKTILWPTDLSKSSIASAKHVMSLSEKYGASVVMLYVAVDLCDFFPAYGNYPSPNVLKDFQEWELQHAREEMEKVCARDLKACPNLEIEVVQGDPVEKILEMVKQKNADMIVVAGRNKETGAVKGTYLAEAMGEIIHLAPVPVMVVNPDNPPA</sequence>
<accession>A0A7M3MFA7</accession>
<dbReference type="OrthoDB" id="9788959at2"/>
<organism evidence="3 4">
    <name type="scientific">Oceanidesulfovibrio indonesiensis</name>
    <dbReference type="NCBI Taxonomy" id="54767"/>
    <lineage>
        <taxon>Bacteria</taxon>
        <taxon>Pseudomonadati</taxon>
        <taxon>Thermodesulfobacteriota</taxon>
        <taxon>Desulfovibrionia</taxon>
        <taxon>Desulfovibrionales</taxon>
        <taxon>Desulfovibrionaceae</taxon>
        <taxon>Oceanidesulfovibrio</taxon>
    </lineage>
</organism>
<dbReference type="Pfam" id="PF00582">
    <property type="entry name" value="Usp"/>
    <property type="match status" value="1"/>
</dbReference>
<name>A0A7M3MFA7_9BACT</name>
<dbReference type="AlphaFoldDB" id="A0A7M3MFA7"/>
<comment type="similarity">
    <text evidence="1">Belongs to the universal stress protein A family.</text>
</comment>
<evidence type="ECO:0000313" key="3">
    <source>
        <dbReference type="EMBL" id="TVM17699.1"/>
    </source>
</evidence>
<dbReference type="PANTHER" id="PTHR46268:SF6">
    <property type="entry name" value="UNIVERSAL STRESS PROTEIN UP12"/>
    <property type="match status" value="1"/>
</dbReference>
<protein>
    <submittedName>
        <fullName evidence="3">Universal stress protein</fullName>
    </submittedName>
</protein>
<proteinExistence type="inferred from homology"/>
<evidence type="ECO:0000256" key="1">
    <source>
        <dbReference type="ARBA" id="ARBA00008791"/>
    </source>
</evidence>
<dbReference type="Proteomes" id="UP000448292">
    <property type="component" value="Unassembled WGS sequence"/>
</dbReference>
<evidence type="ECO:0000259" key="2">
    <source>
        <dbReference type="Pfam" id="PF00582"/>
    </source>
</evidence>
<feature type="domain" description="UspA" evidence="2">
    <location>
        <begin position="4"/>
        <end position="148"/>
    </location>
</feature>
<dbReference type="SUPFAM" id="SSF52402">
    <property type="entry name" value="Adenine nucleotide alpha hydrolases-like"/>
    <property type="match status" value="1"/>
</dbReference>
<dbReference type="InterPro" id="IPR006016">
    <property type="entry name" value="UspA"/>
</dbReference>
<comment type="caution">
    <text evidence="3">The sequence shown here is derived from an EMBL/GenBank/DDBJ whole genome shotgun (WGS) entry which is preliminary data.</text>
</comment>
<gene>
    <name evidence="3" type="ORF">DPQ33_08665</name>
</gene>
<reference evidence="3 4" key="1">
    <citation type="submission" date="2018-06" db="EMBL/GenBank/DDBJ databases">
        <title>Complete genome of Desulfovibrio indonesiensis P37SLT.</title>
        <authorList>
            <person name="Crispim J.S."/>
            <person name="Vidigal P.M.P."/>
            <person name="Silva L.C.F."/>
            <person name="Laguardia C.N."/>
            <person name="Araujo L.C."/>
            <person name="Dias R.S."/>
            <person name="Sousa M.P."/>
            <person name="Paula S.O."/>
            <person name="Silva C."/>
        </authorList>
    </citation>
    <scope>NUCLEOTIDE SEQUENCE [LARGE SCALE GENOMIC DNA]</scope>
    <source>
        <strain evidence="3 4">P37SLT</strain>
    </source>
</reference>
<dbReference type="RefSeq" id="WP_144302815.1">
    <property type="nucleotide sequence ID" value="NZ_QMIE01000006.1"/>
</dbReference>
<dbReference type="Gene3D" id="3.40.50.620">
    <property type="entry name" value="HUPs"/>
    <property type="match status" value="1"/>
</dbReference>
<dbReference type="InterPro" id="IPR014729">
    <property type="entry name" value="Rossmann-like_a/b/a_fold"/>
</dbReference>
<dbReference type="CDD" id="cd00293">
    <property type="entry name" value="USP-like"/>
    <property type="match status" value="1"/>
</dbReference>
<evidence type="ECO:0000313" key="4">
    <source>
        <dbReference type="Proteomes" id="UP000448292"/>
    </source>
</evidence>
<dbReference type="PANTHER" id="PTHR46268">
    <property type="entry name" value="STRESS RESPONSE PROTEIN NHAX"/>
    <property type="match status" value="1"/>
</dbReference>
<keyword evidence="4" id="KW-1185">Reference proteome</keyword>